<feature type="active site" evidence="11">
    <location>
        <position position="269"/>
    </location>
</feature>
<feature type="active site" description="O-(3'-phospho-DNA)-tyrosine intermediate" evidence="11">
    <location>
        <position position="301"/>
    </location>
</feature>
<dbReference type="SUPFAM" id="SSF56349">
    <property type="entry name" value="DNA breaking-rejoining enzymes"/>
    <property type="match status" value="1"/>
</dbReference>
<evidence type="ECO:0000256" key="7">
    <source>
        <dbReference type="ARBA" id="ARBA00022908"/>
    </source>
</evidence>
<dbReference type="NCBIfam" id="TIGR02225">
    <property type="entry name" value="recomb_XerD"/>
    <property type="match status" value="1"/>
</dbReference>
<evidence type="ECO:0000256" key="11">
    <source>
        <dbReference type="HAMAP-Rule" id="MF_01807"/>
    </source>
</evidence>
<proteinExistence type="inferred from homology"/>
<dbReference type="AlphaFoldDB" id="A0A430FV63"/>
<gene>
    <name evidence="11" type="primary">xerD</name>
    <name evidence="14" type="ORF">D2E24_0879</name>
</gene>
<comment type="function">
    <text evidence="11">Site-specific tyrosine recombinase, which acts by catalyzing the cutting and rejoining of the recombining DNA molecules. The XerC-XerD complex is essential to convert dimers of the bacterial chromosome into monomers to permit their segregation at cell division. It also contributes to the segregational stability of plasmids.</text>
</comment>
<protein>
    <recommendedName>
        <fullName evidence="3 11">Tyrosine recombinase XerD</fullName>
    </recommendedName>
</protein>
<evidence type="ECO:0000256" key="4">
    <source>
        <dbReference type="ARBA" id="ARBA00022490"/>
    </source>
</evidence>
<dbReference type="InterPro" id="IPR044068">
    <property type="entry name" value="CB"/>
</dbReference>
<keyword evidence="8 11" id="KW-0238">DNA-binding</keyword>
<keyword evidence="6 11" id="KW-0159">Chromosome partition</keyword>
<feature type="active site" evidence="11">
    <location>
        <position position="190"/>
    </location>
</feature>
<evidence type="ECO:0000313" key="15">
    <source>
        <dbReference type="Proteomes" id="UP000287470"/>
    </source>
</evidence>
<dbReference type="PROSITE" id="PS51898">
    <property type="entry name" value="TYR_RECOMBINASE"/>
    <property type="match status" value="1"/>
</dbReference>
<dbReference type="GO" id="GO:0003677">
    <property type="term" value="F:DNA binding"/>
    <property type="evidence" value="ECO:0007669"/>
    <property type="project" value="UniProtKB-UniRule"/>
</dbReference>
<dbReference type="RefSeq" id="WP_125968131.1">
    <property type="nucleotide sequence ID" value="NZ_QXGK01000006.1"/>
</dbReference>
<comment type="subcellular location">
    <subcellularLocation>
        <location evidence="1 11">Cytoplasm</location>
    </subcellularLocation>
</comment>
<dbReference type="Proteomes" id="UP000287470">
    <property type="component" value="Unassembled WGS sequence"/>
</dbReference>
<reference evidence="14 15" key="1">
    <citation type="submission" date="2018-09" db="EMBL/GenBank/DDBJ databases">
        <title>Characterization of the phylogenetic diversity of five novel species belonging to the genus Bifidobacterium.</title>
        <authorList>
            <person name="Lugli G.A."/>
            <person name="Duranti S."/>
            <person name="Milani C."/>
        </authorList>
    </citation>
    <scope>NUCLEOTIDE SEQUENCE [LARGE SCALE GENOMIC DNA]</scope>
    <source>
        <strain evidence="14 15">2033B</strain>
    </source>
</reference>
<dbReference type="InterPro" id="IPR011010">
    <property type="entry name" value="DNA_brk_join_enz"/>
</dbReference>
<dbReference type="PROSITE" id="PS51900">
    <property type="entry name" value="CB"/>
    <property type="match status" value="1"/>
</dbReference>
<keyword evidence="10 11" id="KW-0131">Cell cycle</keyword>
<dbReference type="PANTHER" id="PTHR30349">
    <property type="entry name" value="PHAGE INTEGRASE-RELATED"/>
    <property type="match status" value="1"/>
</dbReference>
<dbReference type="EMBL" id="QXGK01000006">
    <property type="protein sequence ID" value="RSX57286.1"/>
    <property type="molecule type" value="Genomic_DNA"/>
</dbReference>
<dbReference type="CDD" id="cd00798">
    <property type="entry name" value="INT_XerDC_C"/>
    <property type="match status" value="1"/>
</dbReference>
<accession>A0A430FV63</accession>
<dbReference type="GO" id="GO:0005737">
    <property type="term" value="C:cytoplasm"/>
    <property type="evidence" value="ECO:0007669"/>
    <property type="project" value="UniProtKB-SubCell"/>
</dbReference>
<comment type="caution">
    <text evidence="14">The sequence shown here is derived from an EMBL/GenBank/DDBJ whole genome shotgun (WGS) entry which is preliminary data.</text>
</comment>
<dbReference type="InterPro" id="IPR004107">
    <property type="entry name" value="Integrase_SAM-like_N"/>
</dbReference>
<dbReference type="InterPro" id="IPR010998">
    <property type="entry name" value="Integrase_recombinase_N"/>
</dbReference>
<dbReference type="Pfam" id="PF02899">
    <property type="entry name" value="Phage_int_SAM_1"/>
    <property type="match status" value="1"/>
</dbReference>
<dbReference type="InterPro" id="IPR002104">
    <property type="entry name" value="Integrase_catalytic"/>
</dbReference>
<comment type="similarity">
    <text evidence="2 11">Belongs to the 'phage' integrase family. XerD subfamily.</text>
</comment>
<keyword evidence="9 11" id="KW-0233">DNA recombination</keyword>
<dbReference type="InterPro" id="IPR050090">
    <property type="entry name" value="Tyrosine_recombinase_XerCD"/>
</dbReference>
<dbReference type="Pfam" id="PF00589">
    <property type="entry name" value="Phage_integrase"/>
    <property type="match status" value="1"/>
</dbReference>
<evidence type="ECO:0000256" key="2">
    <source>
        <dbReference type="ARBA" id="ARBA00010450"/>
    </source>
</evidence>
<evidence type="ECO:0000256" key="9">
    <source>
        <dbReference type="ARBA" id="ARBA00023172"/>
    </source>
</evidence>
<evidence type="ECO:0000256" key="10">
    <source>
        <dbReference type="ARBA" id="ARBA00023306"/>
    </source>
</evidence>
<organism evidence="14 15">
    <name type="scientific">Bifidobacterium samirii</name>
    <dbReference type="NCBI Taxonomy" id="2306974"/>
    <lineage>
        <taxon>Bacteria</taxon>
        <taxon>Bacillati</taxon>
        <taxon>Actinomycetota</taxon>
        <taxon>Actinomycetes</taxon>
        <taxon>Bifidobacteriales</taxon>
        <taxon>Bifidobacteriaceae</taxon>
        <taxon>Bifidobacterium</taxon>
    </lineage>
</organism>
<keyword evidence="5 11" id="KW-0132">Cell division</keyword>
<dbReference type="OrthoDB" id="9801717at2"/>
<dbReference type="PANTHER" id="PTHR30349:SF81">
    <property type="entry name" value="TYROSINE RECOMBINASE XERC"/>
    <property type="match status" value="1"/>
</dbReference>
<dbReference type="HAMAP" id="MF_01808">
    <property type="entry name" value="Recomb_XerC_XerD"/>
    <property type="match status" value="1"/>
</dbReference>
<keyword evidence="7 11" id="KW-0229">DNA integration</keyword>
<dbReference type="GO" id="GO:0007059">
    <property type="term" value="P:chromosome segregation"/>
    <property type="evidence" value="ECO:0007669"/>
    <property type="project" value="UniProtKB-UniRule"/>
</dbReference>
<feature type="active site" evidence="11">
    <location>
        <position position="266"/>
    </location>
</feature>
<feature type="domain" description="Core-binding (CB)" evidence="13">
    <location>
        <begin position="4"/>
        <end position="90"/>
    </location>
</feature>
<dbReference type="GO" id="GO:0009037">
    <property type="term" value="F:tyrosine-based site-specific recombinase activity"/>
    <property type="evidence" value="ECO:0007669"/>
    <property type="project" value="UniProtKB-UniRule"/>
</dbReference>
<dbReference type="Gene3D" id="1.10.443.10">
    <property type="entry name" value="Intergrase catalytic core"/>
    <property type="match status" value="1"/>
</dbReference>
<dbReference type="Gene3D" id="1.10.150.130">
    <property type="match status" value="1"/>
</dbReference>
<evidence type="ECO:0000259" key="12">
    <source>
        <dbReference type="PROSITE" id="PS51898"/>
    </source>
</evidence>
<dbReference type="InterPro" id="IPR013762">
    <property type="entry name" value="Integrase-like_cat_sf"/>
</dbReference>
<keyword evidence="4 11" id="KW-0963">Cytoplasm</keyword>
<dbReference type="InterPro" id="IPR011932">
    <property type="entry name" value="Recomb_XerD"/>
</dbReference>
<sequence length="337" mass="37533">MIERELTALRERFVTYIDVERGLAKATVAAYASDVDRYIAWLAGRGVTEARAIRRQDVEDYVAALDAAGEGARSRARRLSSIRMFHRFARSEHAVDADVTASVRSPKSPSTLPDVLTVDEVTRLLDSVPEPSAPAGDADPDRAMLENAVLLRDRALLEFLYATGCRVSEGVGENLDDLDLDSRLARLTGKGSKQRLVPVGGLACNAVRRYLNEARPVLEARASDGRPERRALFLNRRGRRLSRQSVWEIIRLAADRAHIERPLHPHTLRHSYATHLLQGGADVRTVQELLGHASVTTTQIYTHVTPQALIETYMTAHPRARRKQACRTEVPHLKMSA</sequence>
<evidence type="ECO:0000256" key="5">
    <source>
        <dbReference type="ARBA" id="ARBA00022618"/>
    </source>
</evidence>
<dbReference type="InterPro" id="IPR023009">
    <property type="entry name" value="Tyrosine_recombinase_XerC/XerD"/>
</dbReference>
<evidence type="ECO:0000256" key="6">
    <source>
        <dbReference type="ARBA" id="ARBA00022829"/>
    </source>
</evidence>
<evidence type="ECO:0000256" key="3">
    <source>
        <dbReference type="ARBA" id="ARBA00015810"/>
    </source>
</evidence>
<keyword evidence="15" id="KW-1185">Reference proteome</keyword>
<feature type="domain" description="Tyr recombinase" evidence="12">
    <location>
        <begin position="111"/>
        <end position="314"/>
    </location>
</feature>
<feature type="active site" evidence="11">
    <location>
        <position position="166"/>
    </location>
</feature>
<evidence type="ECO:0000259" key="13">
    <source>
        <dbReference type="PROSITE" id="PS51900"/>
    </source>
</evidence>
<evidence type="ECO:0000256" key="1">
    <source>
        <dbReference type="ARBA" id="ARBA00004496"/>
    </source>
</evidence>
<feature type="active site" evidence="11">
    <location>
        <position position="292"/>
    </location>
</feature>
<dbReference type="GO" id="GO:0006313">
    <property type="term" value="P:DNA transposition"/>
    <property type="evidence" value="ECO:0007669"/>
    <property type="project" value="UniProtKB-UniRule"/>
</dbReference>
<dbReference type="GO" id="GO:0051301">
    <property type="term" value="P:cell division"/>
    <property type="evidence" value="ECO:0007669"/>
    <property type="project" value="UniProtKB-KW"/>
</dbReference>
<comment type="subunit">
    <text evidence="11">Forms a cyclic heterotetrameric complex composed of two molecules of XerC and two molecules of XerD.</text>
</comment>
<dbReference type="HAMAP" id="MF_01807">
    <property type="entry name" value="Recomb_XerD"/>
    <property type="match status" value="1"/>
</dbReference>
<evidence type="ECO:0000256" key="8">
    <source>
        <dbReference type="ARBA" id="ARBA00023125"/>
    </source>
</evidence>
<name>A0A430FV63_9BIFI</name>
<evidence type="ECO:0000313" key="14">
    <source>
        <dbReference type="EMBL" id="RSX57286.1"/>
    </source>
</evidence>
<dbReference type="NCBIfam" id="NF001399">
    <property type="entry name" value="PRK00283.1"/>
    <property type="match status" value="1"/>
</dbReference>